<keyword evidence="3" id="KW-1185">Reference proteome</keyword>
<organism evidence="2 3">
    <name type="scientific">Paenibacillus antri</name>
    <dbReference type="NCBI Taxonomy" id="2582848"/>
    <lineage>
        <taxon>Bacteria</taxon>
        <taxon>Bacillati</taxon>
        <taxon>Bacillota</taxon>
        <taxon>Bacilli</taxon>
        <taxon>Bacillales</taxon>
        <taxon>Paenibacillaceae</taxon>
        <taxon>Paenibacillus</taxon>
    </lineage>
</organism>
<keyword evidence="1" id="KW-0812">Transmembrane</keyword>
<name>A0A5R9G5F0_9BACL</name>
<comment type="caution">
    <text evidence="2">The sequence shown here is derived from an EMBL/GenBank/DDBJ whole genome shotgun (WGS) entry which is preliminary data.</text>
</comment>
<evidence type="ECO:0000256" key="1">
    <source>
        <dbReference type="SAM" id="Phobius"/>
    </source>
</evidence>
<feature type="transmembrane region" description="Helical" evidence="1">
    <location>
        <begin position="54"/>
        <end position="74"/>
    </location>
</feature>
<dbReference type="Proteomes" id="UP000309676">
    <property type="component" value="Unassembled WGS sequence"/>
</dbReference>
<gene>
    <name evidence="2" type="ORF">FE782_16590</name>
</gene>
<proteinExistence type="predicted"/>
<keyword evidence="1" id="KW-1133">Transmembrane helix</keyword>
<dbReference type="AlphaFoldDB" id="A0A5R9G5F0"/>
<evidence type="ECO:0000313" key="2">
    <source>
        <dbReference type="EMBL" id="TLS51011.1"/>
    </source>
</evidence>
<sequence>MLSNNYINNRSGGSERSVQKLVKWMTAASWTTLLIGLALSLANLGHFSEQNASLMVGIGFMVGSVHIYVIRTAIHLVHARAPHLFGDRDEIR</sequence>
<evidence type="ECO:0000313" key="3">
    <source>
        <dbReference type="Proteomes" id="UP000309676"/>
    </source>
</evidence>
<dbReference type="EMBL" id="VCIW01000011">
    <property type="protein sequence ID" value="TLS51011.1"/>
    <property type="molecule type" value="Genomic_DNA"/>
</dbReference>
<dbReference type="OrthoDB" id="2679261at2"/>
<feature type="transmembrane region" description="Helical" evidence="1">
    <location>
        <begin position="21"/>
        <end position="42"/>
    </location>
</feature>
<reference evidence="2 3" key="1">
    <citation type="submission" date="2019-05" db="EMBL/GenBank/DDBJ databases">
        <authorList>
            <person name="Narsing Rao M.P."/>
            <person name="Li W.J."/>
        </authorList>
    </citation>
    <scope>NUCLEOTIDE SEQUENCE [LARGE SCALE GENOMIC DNA]</scope>
    <source>
        <strain evidence="2 3">SYSU_K30003</strain>
    </source>
</reference>
<keyword evidence="1" id="KW-0472">Membrane</keyword>
<dbReference type="RefSeq" id="WP_138195363.1">
    <property type="nucleotide sequence ID" value="NZ_VCIW01000011.1"/>
</dbReference>
<protein>
    <submittedName>
        <fullName evidence="2">Uncharacterized protein</fullName>
    </submittedName>
</protein>
<accession>A0A5R9G5F0</accession>